<organism evidence="10 11">
    <name type="scientific">Mycobacteroides abscessus 21</name>
    <dbReference type="NCBI Taxonomy" id="1299324"/>
    <lineage>
        <taxon>Bacteria</taxon>
        <taxon>Bacillati</taxon>
        <taxon>Actinomycetota</taxon>
        <taxon>Actinomycetes</taxon>
        <taxon>Mycobacteriales</taxon>
        <taxon>Mycobacteriaceae</taxon>
        <taxon>Mycobacteroides</taxon>
        <taxon>Mycobacteroides abscessus</taxon>
    </lineage>
</organism>
<dbReference type="FunFam" id="1.20.200.10:FF:000015">
    <property type="entry name" value="argininosuccinate lyase isoform X2"/>
    <property type="match status" value="1"/>
</dbReference>
<dbReference type="InterPro" id="IPR022761">
    <property type="entry name" value="Fumarate_lyase_N"/>
</dbReference>
<evidence type="ECO:0000256" key="7">
    <source>
        <dbReference type="HAMAP-Rule" id="MF_00006"/>
    </source>
</evidence>
<evidence type="ECO:0000256" key="2">
    <source>
        <dbReference type="ARBA" id="ARBA00012338"/>
    </source>
</evidence>
<evidence type="ECO:0000256" key="1">
    <source>
        <dbReference type="ARBA" id="ARBA00004941"/>
    </source>
</evidence>
<sequence length="473" mass="50286">MSTNEGSLWGGRFAGGPAPALAALSKSTHFDWVLAPYDIQASVAHARVLRKAGLLTDEQLGALVEGLEQLGRDVASGAFVPADTDEDVHGALERGLIERVGPDIGGRLRAGRSRNDQVATLFRMWLRDAAGRISEGVLDVVQALADQAGAHPDAIMPGKTHLQAAQPVLLAHHLLAHAQPLLRDVDRLVDWDRRTAVSPYGAGALAGSSLGLDPDAIALDLGFTAAADNSIDATSSRDFAAEAGFVFAMIGIDLSRLSEDIILWGTTEFGYVTLDDSWSTGSSIMPQKKNPDIAELARGKTGRLIGNLTGLLATLKAQPLAYNRDLQEDKEPLFDSVSQLELLLPAMAGLVATLRFHTERMAQLAPAGFTLATDLAEWMVRQGIPFRVAHEAAGEAVRVAEARGVGLEDLTDEEFAAIHLELTGDVRAVLTTAGSVASRDARGGTAPERVAEQRELVLARLNVLRGQNGRHPG</sequence>
<dbReference type="FunFam" id="1.10.40.30:FF:000001">
    <property type="entry name" value="Argininosuccinate lyase"/>
    <property type="match status" value="1"/>
</dbReference>
<evidence type="ECO:0000256" key="4">
    <source>
        <dbReference type="ARBA" id="ARBA00022571"/>
    </source>
</evidence>
<evidence type="ECO:0000313" key="10">
    <source>
        <dbReference type="EMBL" id="EUA47766.1"/>
    </source>
</evidence>
<feature type="domain" description="Argininosuccinate lyase C-terminal" evidence="9">
    <location>
        <begin position="369"/>
        <end position="437"/>
    </location>
</feature>
<dbReference type="PANTHER" id="PTHR43814:SF1">
    <property type="entry name" value="ARGININOSUCCINATE LYASE"/>
    <property type="match status" value="1"/>
</dbReference>
<comment type="pathway">
    <text evidence="1 7">Amino-acid biosynthesis; L-arginine biosynthesis; L-arginine from L-ornithine and carbamoyl phosphate: step 3/3.</text>
</comment>
<keyword evidence="3 7" id="KW-0963">Cytoplasm</keyword>
<dbReference type="InterPro" id="IPR000362">
    <property type="entry name" value="Fumarate_lyase_fam"/>
</dbReference>
<evidence type="ECO:0000259" key="9">
    <source>
        <dbReference type="Pfam" id="PF14698"/>
    </source>
</evidence>
<dbReference type="PRINTS" id="PR00149">
    <property type="entry name" value="FUMRATELYASE"/>
</dbReference>
<dbReference type="InterPro" id="IPR024083">
    <property type="entry name" value="Fumarase/histidase_N"/>
</dbReference>
<accession>A0A829Q472</accession>
<keyword evidence="5 7" id="KW-0028">Amino-acid biosynthesis</keyword>
<dbReference type="Pfam" id="PF00206">
    <property type="entry name" value="Lyase_1"/>
    <property type="match status" value="1"/>
</dbReference>
<dbReference type="InterPro" id="IPR020557">
    <property type="entry name" value="Fumarate_lyase_CS"/>
</dbReference>
<comment type="caution">
    <text evidence="10">The sequence shown here is derived from an EMBL/GenBank/DDBJ whole genome shotgun (WGS) entry which is preliminary data.</text>
</comment>
<keyword evidence="6 7" id="KW-0456">Lyase</keyword>
<dbReference type="PRINTS" id="PR00145">
    <property type="entry name" value="ARGSUCLYASE"/>
</dbReference>
<dbReference type="GO" id="GO:0042450">
    <property type="term" value="P:L-arginine biosynthetic process via ornithine"/>
    <property type="evidence" value="ECO:0007669"/>
    <property type="project" value="UniProtKB-UniRule"/>
</dbReference>
<evidence type="ECO:0000259" key="8">
    <source>
        <dbReference type="Pfam" id="PF00206"/>
    </source>
</evidence>
<dbReference type="Gene3D" id="1.10.40.30">
    <property type="entry name" value="Fumarase/aspartase (C-terminal domain)"/>
    <property type="match status" value="1"/>
</dbReference>
<dbReference type="EC" id="4.3.2.1" evidence="2 7"/>
<dbReference type="HAMAP" id="MF_00006">
    <property type="entry name" value="Arg_succ_lyase"/>
    <property type="match status" value="1"/>
</dbReference>
<dbReference type="Proteomes" id="UP000020103">
    <property type="component" value="Unassembled WGS sequence"/>
</dbReference>
<comment type="subcellular location">
    <subcellularLocation>
        <location evidence="7">Cytoplasm</location>
    </subcellularLocation>
</comment>
<dbReference type="PROSITE" id="PS00163">
    <property type="entry name" value="FUMARATE_LYASES"/>
    <property type="match status" value="1"/>
</dbReference>
<dbReference type="NCBIfam" id="TIGR00838">
    <property type="entry name" value="argH"/>
    <property type="match status" value="1"/>
</dbReference>
<dbReference type="SUPFAM" id="SSF48557">
    <property type="entry name" value="L-aspartase-like"/>
    <property type="match status" value="1"/>
</dbReference>
<dbReference type="GO" id="GO:0005829">
    <property type="term" value="C:cytosol"/>
    <property type="evidence" value="ECO:0007669"/>
    <property type="project" value="TreeGrafter"/>
</dbReference>
<name>A0A829Q472_9MYCO</name>
<dbReference type="InterPro" id="IPR008948">
    <property type="entry name" value="L-Aspartase-like"/>
</dbReference>
<comment type="similarity">
    <text evidence="7">Belongs to the lyase 1 family. Argininosuccinate lyase subfamily.</text>
</comment>
<dbReference type="PANTHER" id="PTHR43814">
    <property type="entry name" value="ARGININOSUCCINATE LYASE"/>
    <property type="match status" value="1"/>
</dbReference>
<evidence type="ECO:0000256" key="6">
    <source>
        <dbReference type="ARBA" id="ARBA00023239"/>
    </source>
</evidence>
<evidence type="ECO:0000256" key="5">
    <source>
        <dbReference type="ARBA" id="ARBA00022605"/>
    </source>
</evidence>
<dbReference type="EMBL" id="JAOF01000001">
    <property type="protein sequence ID" value="EUA47766.1"/>
    <property type="molecule type" value="Genomic_DNA"/>
</dbReference>
<gene>
    <name evidence="7 10" type="primary">argH</name>
    <name evidence="10" type="ORF">I543_2478</name>
</gene>
<protein>
    <recommendedName>
        <fullName evidence="2 7">Argininosuccinate lyase</fullName>
        <shortName evidence="7">ASAL</shortName>
        <ecNumber evidence="2 7">4.3.2.1</ecNumber>
    </recommendedName>
    <alternativeName>
        <fullName evidence="7">Arginosuccinase</fullName>
    </alternativeName>
</protein>
<dbReference type="AlphaFoldDB" id="A0A829Q472"/>
<dbReference type="Pfam" id="PF14698">
    <property type="entry name" value="ASL_C2"/>
    <property type="match status" value="1"/>
</dbReference>
<proteinExistence type="inferred from homology"/>
<dbReference type="InterPro" id="IPR029419">
    <property type="entry name" value="Arg_succ_lyase_C"/>
</dbReference>
<dbReference type="UniPathway" id="UPA00068">
    <property type="reaction ID" value="UER00114"/>
</dbReference>
<dbReference type="CDD" id="cd01359">
    <property type="entry name" value="Argininosuccinate_lyase"/>
    <property type="match status" value="1"/>
</dbReference>
<dbReference type="GO" id="GO:0004056">
    <property type="term" value="F:argininosuccinate lyase activity"/>
    <property type="evidence" value="ECO:0007669"/>
    <property type="project" value="UniProtKB-UniRule"/>
</dbReference>
<reference evidence="10 11" key="1">
    <citation type="submission" date="2013-12" db="EMBL/GenBank/DDBJ databases">
        <authorList>
            <person name="Madinger N."/>
            <person name="Lenaerts A."/>
            <person name="Ordway D."/>
            <person name="DeGroote M.A."/>
            <person name="Parker T."/>
            <person name="Sizemore C."/>
            <person name="Tallon L.J."/>
            <person name="Sadzewicz L.K."/>
            <person name="Sengamalay N."/>
            <person name="Fraser C.M."/>
            <person name="Hine E."/>
            <person name="Shefchek K.A."/>
            <person name="Das S.P."/>
            <person name="Tettelin H."/>
        </authorList>
    </citation>
    <scope>NUCLEOTIDE SEQUENCE [LARGE SCALE GENOMIC DNA]</scope>
    <source>
        <strain evidence="10 11">21</strain>
    </source>
</reference>
<dbReference type="Gene3D" id="1.10.275.10">
    <property type="entry name" value="Fumarase/aspartase (N-terminal domain)"/>
    <property type="match status" value="1"/>
</dbReference>
<evidence type="ECO:0000256" key="3">
    <source>
        <dbReference type="ARBA" id="ARBA00022490"/>
    </source>
</evidence>
<feature type="domain" description="Fumarate lyase N-terminal" evidence="8">
    <location>
        <begin position="19"/>
        <end position="306"/>
    </location>
</feature>
<evidence type="ECO:0000313" key="11">
    <source>
        <dbReference type="Proteomes" id="UP000020103"/>
    </source>
</evidence>
<dbReference type="InterPro" id="IPR009049">
    <property type="entry name" value="Argininosuccinate_lyase"/>
</dbReference>
<keyword evidence="4 7" id="KW-0055">Arginine biosynthesis</keyword>
<dbReference type="Gene3D" id="1.20.200.10">
    <property type="entry name" value="Fumarase/aspartase (Central domain)"/>
    <property type="match status" value="1"/>
</dbReference>
<comment type="catalytic activity">
    <reaction evidence="7">
        <text>2-(N(omega)-L-arginino)succinate = fumarate + L-arginine</text>
        <dbReference type="Rhea" id="RHEA:24020"/>
        <dbReference type="ChEBI" id="CHEBI:29806"/>
        <dbReference type="ChEBI" id="CHEBI:32682"/>
        <dbReference type="ChEBI" id="CHEBI:57472"/>
        <dbReference type="EC" id="4.3.2.1"/>
    </reaction>
</comment>